<dbReference type="InterPro" id="IPR051824">
    <property type="entry name" value="LRR_Rcpt-Like_S/T_Kinase"/>
</dbReference>
<dbReference type="InterPro" id="IPR001611">
    <property type="entry name" value="Leu-rich_rpt"/>
</dbReference>
<name>A0A5N6N2Y0_9ASTR</name>
<evidence type="ECO:0000256" key="6">
    <source>
        <dbReference type="ARBA" id="ARBA00022737"/>
    </source>
</evidence>
<evidence type="ECO:0000256" key="14">
    <source>
        <dbReference type="SAM" id="Phobius"/>
    </source>
</evidence>
<protein>
    <recommendedName>
        <fullName evidence="15">Protein kinase domain-containing protein</fullName>
    </recommendedName>
</protein>
<evidence type="ECO:0000256" key="5">
    <source>
        <dbReference type="ARBA" id="ARBA00022729"/>
    </source>
</evidence>
<dbReference type="PRINTS" id="PR00019">
    <property type="entry name" value="LEURICHRPT"/>
</dbReference>
<organism evidence="16 17">
    <name type="scientific">Mikania micrantha</name>
    <name type="common">bitter vine</name>
    <dbReference type="NCBI Taxonomy" id="192012"/>
    <lineage>
        <taxon>Eukaryota</taxon>
        <taxon>Viridiplantae</taxon>
        <taxon>Streptophyta</taxon>
        <taxon>Embryophyta</taxon>
        <taxon>Tracheophyta</taxon>
        <taxon>Spermatophyta</taxon>
        <taxon>Magnoliopsida</taxon>
        <taxon>eudicotyledons</taxon>
        <taxon>Gunneridae</taxon>
        <taxon>Pentapetalae</taxon>
        <taxon>asterids</taxon>
        <taxon>campanulids</taxon>
        <taxon>Asterales</taxon>
        <taxon>Asteraceae</taxon>
        <taxon>Asteroideae</taxon>
        <taxon>Heliantheae alliance</taxon>
        <taxon>Eupatorieae</taxon>
        <taxon>Mikania</taxon>
    </lineage>
</organism>
<dbReference type="FunFam" id="3.80.10.10:FF:000041">
    <property type="entry name" value="LRR receptor-like serine/threonine-protein kinase ERECTA"/>
    <property type="match status" value="1"/>
</dbReference>
<dbReference type="InterPro" id="IPR003591">
    <property type="entry name" value="Leu-rich_rpt_typical-subtyp"/>
</dbReference>
<keyword evidence="12" id="KW-0325">Glycoprotein</keyword>
<dbReference type="PANTHER" id="PTHR48006:SF20">
    <property type="entry name" value="OS08G0276400 PROTEIN"/>
    <property type="match status" value="1"/>
</dbReference>
<evidence type="ECO:0000256" key="10">
    <source>
        <dbReference type="ARBA" id="ARBA00023136"/>
    </source>
</evidence>
<keyword evidence="4 14" id="KW-0812">Transmembrane</keyword>
<dbReference type="Gene3D" id="3.80.10.10">
    <property type="entry name" value="Ribonuclease Inhibitor"/>
    <property type="match status" value="3"/>
</dbReference>
<feature type="coiled-coil region" evidence="13">
    <location>
        <begin position="945"/>
        <end position="1059"/>
    </location>
</feature>
<evidence type="ECO:0000256" key="4">
    <source>
        <dbReference type="ARBA" id="ARBA00022692"/>
    </source>
</evidence>
<dbReference type="SUPFAM" id="SSF52058">
    <property type="entry name" value="L domain-like"/>
    <property type="match status" value="1"/>
</dbReference>
<dbReference type="SMART" id="SM00369">
    <property type="entry name" value="LRR_TYP"/>
    <property type="match status" value="5"/>
</dbReference>
<keyword evidence="2" id="KW-0597">Phosphoprotein</keyword>
<keyword evidence="8" id="KW-0067">ATP-binding</keyword>
<dbReference type="AlphaFoldDB" id="A0A5N6N2Y0"/>
<evidence type="ECO:0000256" key="8">
    <source>
        <dbReference type="ARBA" id="ARBA00022840"/>
    </source>
</evidence>
<dbReference type="PANTHER" id="PTHR48006">
    <property type="entry name" value="LEUCINE-RICH REPEAT-CONTAINING PROTEIN DDB_G0281931-RELATED"/>
    <property type="match status" value="1"/>
</dbReference>
<evidence type="ECO:0000256" key="9">
    <source>
        <dbReference type="ARBA" id="ARBA00022989"/>
    </source>
</evidence>
<evidence type="ECO:0000256" key="2">
    <source>
        <dbReference type="ARBA" id="ARBA00022553"/>
    </source>
</evidence>
<evidence type="ECO:0000256" key="13">
    <source>
        <dbReference type="SAM" id="Coils"/>
    </source>
</evidence>
<keyword evidence="10 14" id="KW-0472">Membrane</keyword>
<evidence type="ECO:0000256" key="11">
    <source>
        <dbReference type="ARBA" id="ARBA00023170"/>
    </source>
</evidence>
<dbReference type="GO" id="GO:0006952">
    <property type="term" value="P:defense response"/>
    <property type="evidence" value="ECO:0007669"/>
    <property type="project" value="UniProtKB-ARBA"/>
</dbReference>
<feature type="transmembrane region" description="Helical" evidence="14">
    <location>
        <begin position="364"/>
        <end position="386"/>
    </location>
</feature>
<proteinExistence type="predicted"/>
<keyword evidence="3" id="KW-0433">Leucine-rich repeat</keyword>
<dbReference type="FunFam" id="3.30.200.20:FF:000466">
    <property type="entry name" value="Putative LRR receptor-like serine/threonine-protein kinase"/>
    <property type="match status" value="1"/>
</dbReference>
<evidence type="ECO:0000313" key="16">
    <source>
        <dbReference type="EMBL" id="KAD4180075.1"/>
    </source>
</evidence>
<keyword evidence="5" id="KW-0732">Signal</keyword>
<keyword evidence="11" id="KW-0675">Receptor</keyword>
<dbReference type="InterPro" id="IPR000719">
    <property type="entry name" value="Prot_kinase_dom"/>
</dbReference>
<dbReference type="Gene3D" id="3.30.200.20">
    <property type="entry name" value="Phosphorylase Kinase, domain 1"/>
    <property type="match status" value="1"/>
</dbReference>
<dbReference type="PROSITE" id="PS50011">
    <property type="entry name" value="PROTEIN_KINASE_DOM"/>
    <property type="match status" value="1"/>
</dbReference>
<feature type="domain" description="Protein kinase" evidence="15">
    <location>
        <begin position="453"/>
        <end position="764"/>
    </location>
</feature>
<dbReference type="InterPro" id="IPR001245">
    <property type="entry name" value="Ser-Thr/Tyr_kinase_cat_dom"/>
</dbReference>
<dbReference type="SUPFAM" id="SSF56112">
    <property type="entry name" value="Protein kinase-like (PK-like)"/>
    <property type="match status" value="1"/>
</dbReference>
<evidence type="ECO:0000256" key="3">
    <source>
        <dbReference type="ARBA" id="ARBA00022614"/>
    </source>
</evidence>
<comment type="caution">
    <text evidence="16">The sequence shown here is derived from an EMBL/GenBank/DDBJ whole genome shotgun (WGS) entry which is preliminary data.</text>
</comment>
<evidence type="ECO:0000256" key="1">
    <source>
        <dbReference type="ARBA" id="ARBA00004479"/>
    </source>
</evidence>
<evidence type="ECO:0000313" key="17">
    <source>
        <dbReference type="Proteomes" id="UP000326396"/>
    </source>
</evidence>
<evidence type="ECO:0000259" key="15">
    <source>
        <dbReference type="PROSITE" id="PS50011"/>
    </source>
</evidence>
<keyword evidence="6" id="KW-0677">Repeat</keyword>
<gene>
    <name evidence="16" type="ORF">E3N88_28666</name>
</gene>
<dbReference type="PROSITE" id="PS51450">
    <property type="entry name" value="LRR"/>
    <property type="match status" value="4"/>
</dbReference>
<accession>A0A5N6N2Y0</accession>
<dbReference type="GO" id="GO:0004672">
    <property type="term" value="F:protein kinase activity"/>
    <property type="evidence" value="ECO:0007669"/>
    <property type="project" value="InterPro"/>
</dbReference>
<sequence>MGSNSSSFSHVFDISASVCSWQAVLCDANQEHVIGLIATNLGLSGSIPDNTIGKLTKLQSLDLSNNHITDLPSDFWSLGSLKTLNLSSNKISMNLPSNIGNFGSLEKLDLSFNNFFGSLPDSISSLNNLQVLNLSRNGFDSIVPLGITSCHSLTSVDLSWNNFSGVLPDGFGSSFPKLKSLNIAGNDIKGKAYLDLSDNEISGEFFANLSQTHNLKHLSLAKNRFLKHHLINIDSLRNLEYLNLSNTNLIGQISTEISMLTHLKTLDLSNNHLIGKIPLLSLNTLQNLDLSFNNLTGEIPISILKKLPWMERFNFSYNNLTLCDSEFSPKTLQSMFIGSTNSCPIAADPNLLKKKTRSLRGLELALALTVSIIFILAVLLFCAFGCRKKTQMWVVKQDSYKEEQVMSGPFSFQTDSTTWVADVKVATSVPVVIFEKPLLNFTFSDLLLATSNFDRGTLLAEGRFGPVYRGFLPGGIHVAIKVLVHGSTMTDQEAARELEYLGRIKHQNLVPLTGYCLAGEQRIAIYDYMENGNLHNLLHDLPLGVQTTEDWSSDTWEIDVNNNNGIQNVGSEGLLTTWQFRHKVALGTARALAFLHHGCSPPIIHRDVKASSVYLDYNLEPRLSDFGLSKIFGNDLEDEIARGSRGYIPPEFLIQNESSSQYVISPKSDVYGFGVILFEIITGKKPVEDEYPDDIFSKDANLVSWARSSIRKNRGSLIIDPKIHGTGAEGQMVEALKIGYLCTADLPAKRPRSAPARHDCDHWLYTLLTRNPPPAVVFPEQLLVMAGVSSLREEPDRRPTVLADGEEMNLLKILKKANRAMDFVTVDAAIPIPLPQENVVISSLERYPLEDISSTDDDTIPLAKIHSAVRSTMEVGSSSEVSVLPLKQKASNPSPQEEKKIVEFDDDVSVPEYTHVTAPTGPRVVLGMGAGLEIVNRLQHRYDVALKLQQNNASLENDLMKVLEEKKQLLIDVLGLEATRAEPLQCKEDLRVAGENLKAAEGRMQAMDDEIERDAHNLQKLSEKVKMAHEFLDEKQADLDDAQNDLLGSRVEVAKLSEENQGLRA</sequence>
<dbReference type="Gene3D" id="1.10.510.10">
    <property type="entry name" value="Transferase(Phosphotransferase) domain 1"/>
    <property type="match status" value="1"/>
</dbReference>
<keyword evidence="17" id="KW-1185">Reference proteome</keyword>
<dbReference type="InterPro" id="IPR032675">
    <property type="entry name" value="LRR_dom_sf"/>
</dbReference>
<keyword evidence="13" id="KW-0175">Coiled coil</keyword>
<dbReference type="Pfam" id="PF13855">
    <property type="entry name" value="LRR_8"/>
    <property type="match status" value="2"/>
</dbReference>
<dbReference type="GO" id="GO:0005524">
    <property type="term" value="F:ATP binding"/>
    <property type="evidence" value="ECO:0007669"/>
    <property type="project" value="UniProtKB-KW"/>
</dbReference>
<reference evidence="16 17" key="1">
    <citation type="submission" date="2019-05" db="EMBL/GenBank/DDBJ databases">
        <title>Mikania micrantha, genome provides insights into the molecular mechanism of rapid growth.</title>
        <authorList>
            <person name="Liu B."/>
        </authorList>
    </citation>
    <scope>NUCLEOTIDE SEQUENCE [LARGE SCALE GENOMIC DNA]</scope>
    <source>
        <strain evidence="16">NLD-2019</strain>
        <tissue evidence="16">Leaf</tissue>
    </source>
</reference>
<dbReference type="EMBL" id="SZYD01000014">
    <property type="protein sequence ID" value="KAD4180075.1"/>
    <property type="molecule type" value="Genomic_DNA"/>
</dbReference>
<keyword evidence="7" id="KW-0547">Nucleotide-binding</keyword>
<dbReference type="Pfam" id="PF07714">
    <property type="entry name" value="PK_Tyr_Ser-Thr"/>
    <property type="match status" value="1"/>
</dbReference>
<dbReference type="Proteomes" id="UP000326396">
    <property type="component" value="Linkage Group LG4"/>
</dbReference>
<dbReference type="InterPro" id="IPR011009">
    <property type="entry name" value="Kinase-like_dom_sf"/>
</dbReference>
<dbReference type="FunFam" id="3.80.10.10:FF:001678">
    <property type="entry name" value="Calmodulin-binding receptor kinase CaMRLK"/>
    <property type="match status" value="1"/>
</dbReference>
<dbReference type="Pfam" id="PF00560">
    <property type="entry name" value="LRR_1"/>
    <property type="match status" value="3"/>
</dbReference>
<dbReference type="GO" id="GO:0051707">
    <property type="term" value="P:response to other organism"/>
    <property type="evidence" value="ECO:0007669"/>
    <property type="project" value="UniProtKB-ARBA"/>
</dbReference>
<dbReference type="GO" id="GO:0016020">
    <property type="term" value="C:membrane"/>
    <property type="evidence" value="ECO:0007669"/>
    <property type="project" value="UniProtKB-SubCell"/>
</dbReference>
<evidence type="ECO:0000256" key="7">
    <source>
        <dbReference type="ARBA" id="ARBA00022741"/>
    </source>
</evidence>
<keyword evidence="9 14" id="KW-1133">Transmembrane helix</keyword>
<comment type="subcellular location">
    <subcellularLocation>
        <location evidence="1">Membrane</location>
        <topology evidence="1">Single-pass type I membrane protein</topology>
    </subcellularLocation>
</comment>
<evidence type="ECO:0000256" key="12">
    <source>
        <dbReference type="ARBA" id="ARBA00023180"/>
    </source>
</evidence>
<dbReference type="OrthoDB" id="1394818at2759"/>